<organism evidence="2 3">
    <name type="scientific">Forsythia ovata</name>
    <dbReference type="NCBI Taxonomy" id="205694"/>
    <lineage>
        <taxon>Eukaryota</taxon>
        <taxon>Viridiplantae</taxon>
        <taxon>Streptophyta</taxon>
        <taxon>Embryophyta</taxon>
        <taxon>Tracheophyta</taxon>
        <taxon>Spermatophyta</taxon>
        <taxon>Magnoliopsida</taxon>
        <taxon>eudicotyledons</taxon>
        <taxon>Gunneridae</taxon>
        <taxon>Pentapetalae</taxon>
        <taxon>asterids</taxon>
        <taxon>lamiids</taxon>
        <taxon>Lamiales</taxon>
        <taxon>Oleaceae</taxon>
        <taxon>Forsythieae</taxon>
        <taxon>Forsythia</taxon>
    </lineage>
</organism>
<comment type="caution">
    <text evidence="2">The sequence shown here is derived from an EMBL/GenBank/DDBJ whole genome shotgun (WGS) entry which is preliminary data.</text>
</comment>
<evidence type="ECO:0000313" key="3">
    <source>
        <dbReference type="Proteomes" id="UP001604277"/>
    </source>
</evidence>
<feature type="coiled-coil region" evidence="1">
    <location>
        <begin position="4"/>
        <end position="38"/>
    </location>
</feature>
<sequence length="136" mass="15843">MAQVAKLEEETVQQRKAVEKLKRKLESAKKDSEAEKLRADVRRLMIDFEALRVSAAASEEKLRRHMEDKRDKLNMFQAHQKSWKEGLALKDEELGLFTKIVETQGQSLAGLTSEEEGLRKKLLNYKEYRGKRALQR</sequence>
<evidence type="ECO:0000256" key="1">
    <source>
        <dbReference type="SAM" id="Coils"/>
    </source>
</evidence>
<proteinExistence type="predicted"/>
<name>A0ABD1WCL4_9LAMI</name>
<evidence type="ECO:0000313" key="2">
    <source>
        <dbReference type="EMBL" id="KAL2547407.1"/>
    </source>
</evidence>
<reference evidence="3" key="1">
    <citation type="submission" date="2024-07" db="EMBL/GenBank/DDBJ databases">
        <title>Two chromosome-level genome assemblies of Korean endemic species Abeliophyllum distichum and Forsythia ovata (Oleaceae).</title>
        <authorList>
            <person name="Jang H."/>
        </authorList>
    </citation>
    <scope>NUCLEOTIDE SEQUENCE [LARGE SCALE GENOMIC DNA]</scope>
</reference>
<dbReference type="AlphaFoldDB" id="A0ABD1WCL4"/>
<keyword evidence="3" id="KW-1185">Reference proteome</keyword>
<keyword evidence="1" id="KW-0175">Coiled coil</keyword>
<dbReference type="Proteomes" id="UP001604277">
    <property type="component" value="Unassembled WGS sequence"/>
</dbReference>
<protein>
    <submittedName>
        <fullName evidence="2">Uncharacterized protein</fullName>
    </submittedName>
</protein>
<gene>
    <name evidence="2" type="ORF">Fot_08937</name>
</gene>
<dbReference type="EMBL" id="JBFOLJ010000003">
    <property type="protein sequence ID" value="KAL2547407.1"/>
    <property type="molecule type" value="Genomic_DNA"/>
</dbReference>
<accession>A0ABD1WCL4</accession>